<keyword evidence="1" id="KW-0732">Signal</keyword>
<evidence type="ECO:0000313" key="3">
    <source>
        <dbReference type="EMBL" id="MTI28682.1"/>
    </source>
</evidence>
<dbReference type="InterPro" id="IPR025164">
    <property type="entry name" value="Toastrack_DUF4097"/>
</dbReference>
<proteinExistence type="predicted"/>
<evidence type="ECO:0000256" key="1">
    <source>
        <dbReference type="SAM" id="SignalP"/>
    </source>
</evidence>
<reference evidence="3 4" key="1">
    <citation type="submission" date="2019-02" db="EMBL/GenBank/DDBJ databases">
        <authorList>
            <person name="Goldberg S.R."/>
            <person name="Haltli B.A."/>
            <person name="Correa H."/>
            <person name="Russell K.G."/>
        </authorList>
    </citation>
    <scope>NUCLEOTIDE SEQUENCE [LARGE SCALE GENOMIC DNA]</scope>
    <source>
        <strain evidence="3 4">JCM 16186</strain>
    </source>
</reference>
<name>A0ABW9RWU1_9BACT</name>
<comment type="caution">
    <text evidence="3">The sequence shown here is derived from an EMBL/GenBank/DDBJ whole genome shotgun (WGS) entry which is preliminary data.</text>
</comment>
<feature type="chain" id="PRO_5046914496" description="DUF4097 domain-containing protein" evidence="1">
    <location>
        <begin position="24"/>
        <end position="256"/>
    </location>
</feature>
<sequence>MKTQVKSVLGILVFTLLALPALAQHKIAMTSGVLELKELTNVAVEGYSGNEVVIETAGSYKIPERAKGLRPVNGMGLSDNTGIGLAVKDEGKDRKVVHQVARNDDAKYVVKVPKGVKVKYVNSSIHGDDFHAQNITGEIEVQTLGGDIKMIDVTGPMTVNSVHGNVDVIFTSVFQDLPSSIATVHGDVDVTIPASTNANLNVSTNWGEVYSDLDIKVENTDGMKVYGSKKINGKLGSGGVNLSLSATHGNVYLRGK</sequence>
<protein>
    <recommendedName>
        <fullName evidence="2">DUF4097 domain-containing protein</fullName>
    </recommendedName>
</protein>
<dbReference type="RefSeq" id="WP_155176448.1">
    <property type="nucleotide sequence ID" value="NZ_BAAAFL010000021.1"/>
</dbReference>
<evidence type="ECO:0000313" key="4">
    <source>
        <dbReference type="Proteomes" id="UP000798808"/>
    </source>
</evidence>
<gene>
    <name evidence="3" type="ORF">E1163_27230</name>
</gene>
<organism evidence="3 4">
    <name type="scientific">Fulvivirga kasyanovii</name>
    <dbReference type="NCBI Taxonomy" id="396812"/>
    <lineage>
        <taxon>Bacteria</taxon>
        <taxon>Pseudomonadati</taxon>
        <taxon>Bacteroidota</taxon>
        <taxon>Cytophagia</taxon>
        <taxon>Cytophagales</taxon>
        <taxon>Fulvivirgaceae</taxon>
        <taxon>Fulvivirga</taxon>
    </lineage>
</organism>
<dbReference type="Pfam" id="PF13349">
    <property type="entry name" value="DUF4097"/>
    <property type="match status" value="1"/>
</dbReference>
<dbReference type="EMBL" id="SMLW01000670">
    <property type="protein sequence ID" value="MTI28682.1"/>
    <property type="molecule type" value="Genomic_DNA"/>
</dbReference>
<feature type="domain" description="DUF4097" evidence="2">
    <location>
        <begin position="114"/>
        <end position="253"/>
    </location>
</feature>
<feature type="signal peptide" evidence="1">
    <location>
        <begin position="1"/>
        <end position="23"/>
    </location>
</feature>
<accession>A0ABW9RWU1</accession>
<dbReference type="Proteomes" id="UP000798808">
    <property type="component" value="Unassembled WGS sequence"/>
</dbReference>
<keyword evidence="4" id="KW-1185">Reference proteome</keyword>
<evidence type="ECO:0000259" key="2">
    <source>
        <dbReference type="Pfam" id="PF13349"/>
    </source>
</evidence>